<reference evidence="1 2" key="1">
    <citation type="submission" date="2019-06" db="EMBL/GenBank/DDBJ databases">
        <title>Sequencing the genomes of 1000 actinobacteria strains.</title>
        <authorList>
            <person name="Klenk H.-P."/>
        </authorList>
    </citation>
    <scope>NUCLEOTIDE SEQUENCE [LARGE SCALE GENOMIC DNA]</scope>
    <source>
        <strain evidence="1 2">DSM 20427</strain>
    </source>
</reference>
<keyword evidence="2" id="KW-1185">Reference proteome</keyword>
<gene>
    <name evidence="1" type="ORF">FHX68_2612</name>
</gene>
<evidence type="ECO:0000313" key="1">
    <source>
        <dbReference type="EMBL" id="TQM91392.1"/>
    </source>
</evidence>
<comment type="caution">
    <text evidence="1">The sequence shown here is derived from an EMBL/GenBank/DDBJ whole genome shotgun (WGS) entry which is preliminary data.</text>
</comment>
<dbReference type="OrthoDB" id="3837969at2"/>
<sequence>MAKKTSSFKVPKDNASLAALFDMDFFPSEGAAIGGRCEIFDTARRIVENSKIEKMLHAWRAEDRGDKRPGPTPWLSEVQVTTLMIVLTLSRRAPLFTEMRDLLRHTPVEMLATIGIDMPDEISDDALYHRAYNTYQRLIEVMNPEPGSLYWLMTKDEASTWAARHRDRKHTVRRARAHAFGNALLQGTWMLLPRGARRSYRGDVAFDATVVAAPARGRGKRSLYASSDPGAGWYRRDGDHDGGSTARADTKYSRTTSELLWGREAHTAISYGANVPVIVLAMTLDVPGKRLAENALTCIDALHNHGLPVGHFVADRAYLPGTKAEDLALPLRARDYRIVFDYTRDHLGQQASHAGALLIEGRWYSPGIPTPLRDASIDYFLRQDYDPQRISTSTYEQRIEQRKAYELHRKERADDEGYQRLQCPAVGPSATIKCPYRDSHPKTVDRPLTRLLPVLLPKPRPQVCNQQTITVPPSAGAKYEQEYPYQSER</sequence>
<dbReference type="EMBL" id="VFPS01000005">
    <property type="protein sequence ID" value="TQM91392.1"/>
    <property type="molecule type" value="Genomic_DNA"/>
</dbReference>
<proteinExistence type="predicted"/>
<dbReference type="AlphaFoldDB" id="A0A4Y3UQL2"/>
<evidence type="ECO:0000313" key="2">
    <source>
        <dbReference type="Proteomes" id="UP000319804"/>
    </source>
</evidence>
<accession>A0A4Y3UQL2</accession>
<name>A0A4Y3UQL2_9MICO</name>
<dbReference type="Proteomes" id="UP000319804">
    <property type="component" value="Unassembled WGS sequence"/>
</dbReference>
<organism evidence="1 2">
    <name type="scientific">Microbacterium lacticum</name>
    <dbReference type="NCBI Taxonomy" id="33885"/>
    <lineage>
        <taxon>Bacteria</taxon>
        <taxon>Bacillati</taxon>
        <taxon>Actinomycetota</taxon>
        <taxon>Actinomycetes</taxon>
        <taxon>Micrococcales</taxon>
        <taxon>Microbacteriaceae</taxon>
        <taxon>Microbacterium</taxon>
    </lineage>
</organism>
<dbReference type="RefSeq" id="WP_141381560.1">
    <property type="nucleotide sequence ID" value="NZ_BJNA01000091.1"/>
</dbReference>
<protein>
    <submittedName>
        <fullName evidence="1">Uncharacterized protein</fullName>
    </submittedName>
</protein>